<dbReference type="EMBL" id="KB933176">
    <property type="protein sequence ID" value="EON99254.1"/>
    <property type="molecule type" value="Genomic_DNA"/>
</dbReference>
<dbReference type="PROSITE" id="PS00217">
    <property type="entry name" value="SUGAR_TRANSPORT_2"/>
    <property type="match status" value="1"/>
</dbReference>
<evidence type="ECO:0000256" key="4">
    <source>
        <dbReference type="ARBA" id="ARBA00022692"/>
    </source>
</evidence>
<sequence>MWLQKIIRNDAIKLDPPEVYNWRVFALAAAACFGGTLFGMDTGIIGGVLTLPDFKDEFGLTDKSSTARANLSANLVTTMQAGAFAGALLANPLADHLGRRPGLLIVSVFAFIGGLLQAFSYGIFSCFYVGRFVEGLGLGGATMLAPTYVSENSPRGIRDGMPTMDWYKREIPTNRLRGYNVSLAAATQWLFNLVVARVSPVMLVTAGGPTGYGTYFIYGSFCFAMGVAAFWVPETKGISLERMDEIFGVADFSGIEDIGRVTKHMEGTDIEANQVEYAGR</sequence>
<keyword evidence="5 7" id="KW-1133">Transmembrane helix</keyword>
<dbReference type="GeneID" id="19325748"/>
<evidence type="ECO:0000259" key="8">
    <source>
        <dbReference type="PROSITE" id="PS50850"/>
    </source>
</evidence>
<dbReference type="InterPro" id="IPR050360">
    <property type="entry name" value="MFS_Sugar_Transporters"/>
</dbReference>
<dbReference type="GO" id="GO:0005351">
    <property type="term" value="F:carbohydrate:proton symporter activity"/>
    <property type="evidence" value="ECO:0007669"/>
    <property type="project" value="TreeGrafter"/>
</dbReference>
<keyword evidence="4 7" id="KW-0812">Transmembrane</keyword>
<dbReference type="Proteomes" id="UP000014074">
    <property type="component" value="Unassembled WGS sequence"/>
</dbReference>
<dbReference type="InterPro" id="IPR005829">
    <property type="entry name" value="Sugar_transporter_CS"/>
</dbReference>
<dbReference type="KEGG" id="tmn:UCRPA7_5217"/>
<name>R8BIZ6_PHAM7</name>
<dbReference type="AlphaFoldDB" id="R8BIZ6"/>
<dbReference type="PROSITE" id="PS50850">
    <property type="entry name" value="MFS"/>
    <property type="match status" value="1"/>
</dbReference>
<dbReference type="SUPFAM" id="SSF103473">
    <property type="entry name" value="MFS general substrate transporter"/>
    <property type="match status" value="1"/>
</dbReference>
<evidence type="ECO:0000313" key="10">
    <source>
        <dbReference type="Proteomes" id="UP000014074"/>
    </source>
</evidence>
<feature type="transmembrane region" description="Helical" evidence="7">
    <location>
        <begin position="215"/>
        <end position="233"/>
    </location>
</feature>
<dbReference type="InterPro" id="IPR005828">
    <property type="entry name" value="MFS_sugar_transport-like"/>
</dbReference>
<feature type="transmembrane region" description="Helical" evidence="7">
    <location>
        <begin position="24"/>
        <end position="51"/>
    </location>
</feature>
<evidence type="ECO:0000256" key="6">
    <source>
        <dbReference type="ARBA" id="ARBA00023136"/>
    </source>
</evidence>
<feature type="domain" description="Major facilitator superfamily (MFS) profile" evidence="8">
    <location>
        <begin position="27"/>
        <end position="280"/>
    </location>
</feature>
<dbReference type="RefSeq" id="XP_007915955.1">
    <property type="nucleotide sequence ID" value="XM_007917764.1"/>
</dbReference>
<evidence type="ECO:0000256" key="7">
    <source>
        <dbReference type="SAM" id="Phobius"/>
    </source>
</evidence>
<feature type="transmembrane region" description="Helical" evidence="7">
    <location>
        <begin position="178"/>
        <end position="195"/>
    </location>
</feature>
<evidence type="ECO:0000256" key="2">
    <source>
        <dbReference type="ARBA" id="ARBA00010992"/>
    </source>
</evidence>
<dbReference type="InterPro" id="IPR020846">
    <property type="entry name" value="MFS_dom"/>
</dbReference>
<gene>
    <name evidence="9" type="ORF">UCRPA7_5217</name>
</gene>
<dbReference type="Pfam" id="PF00083">
    <property type="entry name" value="Sugar_tr"/>
    <property type="match status" value="2"/>
</dbReference>
<dbReference type="eggNOG" id="KOG0254">
    <property type="taxonomic scope" value="Eukaryota"/>
</dbReference>
<accession>R8BIZ6</accession>
<protein>
    <submittedName>
        <fullName evidence="9">Putative mfs quinate protein</fullName>
    </submittedName>
</protein>
<organism evidence="9 10">
    <name type="scientific">Phaeoacremonium minimum (strain UCR-PA7)</name>
    <name type="common">Esca disease fungus</name>
    <name type="synonym">Togninia minima</name>
    <dbReference type="NCBI Taxonomy" id="1286976"/>
    <lineage>
        <taxon>Eukaryota</taxon>
        <taxon>Fungi</taxon>
        <taxon>Dikarya</taxon>
        <taxon>Ascomycota</taxon>
        <taxon>Pezizomycotina</taxon>
        <taxon>Sordariomycetes</taxon>
        <taxon>Sordariomycetidae</taxon>
        <taxon>Togniniales</taxon>
        <taxon>Togniniaceae</taxon>
        <taxon>Phaeoacremonium</taxon>
    </lineage>
</organism>
<dbReference type="PANTHER" id="PTHR48022">
    <property type="entry name" value="PLASTIDIC GLUCOSE TRANSPORTER 4"/>
    <property type="match status" value="1"/>
</dbReference>
<dbReference type="PANTHER" id="PTHR48022:SF21">
    <property type="entry name" value="QUINATE TRANSPORTER, PUTATIVE (AFU_ORTHOLOGUE AFUA_6G06960)-RELATED"/>
    <property type="match status" value="1"/>
</dbReference>
<evidence type="ECO:0000256" key="5">
    <source>
        <dbReference type="ARBA" id="ARBA00022989"/>
    </source>
</evidence>
<evidence type="ECO:0000313" key="9">
    <source>
        <dbReference type="EMBL" id="EON99254.1"/>
    </source>
</evidence>
<evidence type="ECO:0000256" key="1">
    <source>
        <dbReference type="ARBA" id="ARBA00004141"/>
    </source>
</evidence>
<reference evidence="10" key="1">
    <citation type="journal article" date="2013" name="Genome Announc.">
        <title>Draft genome sequence of the ascomycete Phaeoacremonium aleophilum strain UCR-PA7, a causal agent of the esca disease complex in grapevines.</title>
        <authorList>
            <person name="Blanco-Ulate B."/>
            <person name="Rolshausen P."/>
            <person name="Cantu D."/>
        </authorList>
    </citation>
    <scope>NUCLEOTIDE SEQUENCE [LARGE SCALE GENOMIC DNA]</scope>
    <source>
        <strain evidence="10">UCR-PA7</strain>
    </source>
</reference>
<keyword evidence="10" id="KW-1185">Reference proteome</keyword>
<keyword evidence="3" id="KW-0813">Transport</keyword>
<dbReference type="InterPro" id="IPR036259">
    <property type="entry name" value="MFS_trans_sf"/>
</dbReference>
<proteinExistence type="inferred from homology"/>
<feature type="transmembrane region" description="Helical" evidence="7">
    <location>
        <begin position="102"/>
        <end position="124"/>
    </location>
</feature>
<keyword evidence="6 7" id="KW-0472">Membrane</keyword>
<dbReference type="PRINTS" id="PR00171">
    <property type="entry name" value="SUGRTRNSPORT"/>
</dbReference>
<dbReference type="GO" id="GO:0016020">
    <property type="term" value="C:membrane"/>
    <property type="evidence" value="ECO:0007669"/>
    <property type="project" value="UniProtKB-SubCell"/>
</dbReference>
<comment type="similarity">
    <text evidence="2">Belongs to the major facilitator superfamily. Sugar transporter (TC 2.A.1.1) family.</text>
</comment>
<comment type="subcellular location">
    <subcellularLocation>
        <location evidence="1">Membrane</location>
        <topology evidence="1">Multi-pass membrane protein</topology>
    </subcellularLocation>
</comment>
<dbReference type="Gene3D" id="1.20.1250.20">
    <property type="entry name" value="MFS general substrate transporter like domains"/>
    <property type="match status" value="2"/>
</dbReference>
<dbReference type="HOGENOM" id="CLU_994617_0_0_1"/>
<dbReference type="InterPro" id="IPR003663">
    <property type="entry name" value="Sugar/inositol_transpt"/>
</dbReference>
<dbReference type="OrthoDB" id="508119at2759"/>
<evidence type="ECO:0000256" key="3">
    <source>
        <dbReference type="ARBA" id="ARBA00022448"/>
    </source>
</evidence>